<name>A0A517R5H6_9PLAN</name>
<dbReference type="AlphaFoldDB" id="A0A517R5H6"/>
<sequence>MARTYGFILTLRGVDTSSPAFVDAVFEAGGDDASVGGGFRREEVAFDRDAESFDEAVRSAIACLRTAAPTTEVIGIEVDDPADLAQLLPA</sequence>
<organism evidence="1 2">
    <name type="scientific">Stratiformator vulcanicus</name>
    <dbReference type="NCBI Taxonomy" id="2527980"/>
    <lineage>
        <taxon>Bacteria</taxon>
        <taxon>Pseudomonadati</taxon>
        <taxon>Planctomycetota</taxon>
        <taxon>Planctomycetia</taxon>
        <taxon>Planctomycetales</taxon>
        <taxon>Planctomycetaceae</taxon>
        <taxon>Stratiformator</taxon>
    </lineage>
</organism>
<dbReference type="Proteomes" id="UP000317318">
    <property type="component" value="Chromosome"/>
</dbReference>
<keyword evidence="2" id="KW-1185">Reference proteome</keyword>
<gene>
    <name evidence="1" type="ORF">Pan189_35440</name>
</gene>
<evidence type="ECO:0000313" key="1">
    <source>
        <dbReference type="EMBL" id="QDT39141.1"/>
    </source>
</evidence>
<accession>A0A517R5H6</accession>
<protein>
    <submittedName>
        <fullName evidence="1">Uncharacterized protein</fullName>
    </submittedName>
</protein>
<evidence type="ECO:0000313" key="2">
    <source>
        <dbReference type="Proteomes" id="UP000317318"/>
    </source>
</evidence>
<proteinExistence type="predicted"/>
<reference evidence="1 2" key="1">
    <citation type="submission" date="2019-02" db="EMBL/GenBank/DDBJ databases">
        <title>Deep-cultivation of Planctomycetes and their phenomic and genomic characterization uncovers novel biology.</title>
        <authorList>
            <person name="Wiegand S."/>
            <person name="Jogler M."/>
            <person name="Boedeker C."/>
            <person name="Pinto D."/>
            <person name="Vollmers J."/>
            <person name="Rivas-Marin E."/>
            <person name="Kohn T."/>
            <person name="Peeters S.H."/>
            <person name="Heuer A."/>
            <person name="Rast P."/>
            <person name="Oberbeckmann S."/>
            <person name="Bunk B."/>
            <person name="Jeske O."/>
            <person name="Meyerdierks A."/>
            <person name="Storesund J.E."/>
            <person name="Kallscheuer N."/>
            <person name="Luecker S."/>
            <person name="Lage O.M."/>
            <person name="Pohl T."/>
            <person name="Merkel B.J."/>
            <person name="Hornburger P."/>
            <person name="Mueller R.-W."/>
            <person name="Bruemmer F."/>
            <person name="Labrenz M."/>
            <person name="Spormann A.M."/>
            <person name="Op den Camp H."/>
            <person name="Overmann J."/>
            <person name="Amann R."/>
            <person name="Jetten M.S.M."/>
            <person name="Mascher T."/>
            <person name="Medema M.H."/>
            <person name="Devos D.P."/>
            <person name="Kaster A.-K."/>
            <person name="Ovreas L."/>
            <person name="Rohde M."/>
            <person name="Galperin M.Y."/>
            <person name="Jogler C."/>
        </authorList>
    </citation>
    <scope>NUCLEOTIDE SEQUENCE [LARGE SCALE GENOMIC DNA]</scope>
    <source>
        <strain evidence="1 2">Pan189</strain>
    </source>
</reference>
<dbReference type="EMBL" id="CP036268">
    <property type="protein sequence ID" value="QDT39141.1"/>
    <property type="molecule type" value="Genomic_DNA"/>
</dbReference>
<dbReference type="KEGG" id="svp:Pan189_35440"/>